<dbReference type="PROSITE" id="PS51343">
    <property type="entry name" value="PII_GLNB_DOM"/>
    <property type="match status" value="1"/>
</dbReference>
<evidence type="ECO:0000313" key="2">
    <source>
        <dbReference type="EMBL" id="PEG30943.1"/>
    </source>
</evidence>
<gene>
    <name evidence="1" type="ORF">CNEO2_170082</name>
    <name evidence="2" type="ORF">CQ394_04260</name>
</gene>
<protein>
    <submittedName>
        <fullName evidence="2">Transcriptional regulator</fullName>
    </submittedName>
</protein>
<name>A0A2A7MHK9_9CLOT</name>
<sequence length="226" mass="24695">MSELFMMTTITSRNMVTKFLSFYKESQMAVSLVTLGGGTANSEMLDYFGLESSEKAVIFGIVTDEVWDYIKKGLQSKLQIDVPGTGIAFTIPLSSIGGKRELLFLTEGQKYEKGEESTLKETKHELLVVIANQGYSDLIMKAARSANANGGTIIHAKGIGMELAEKFLGVSLASEKEIIFLVTKKEEKNKVMKAVMQNAGMESKAKSIVFSLPVTDTAGLRLIEES</sequence>
<dbReference type="STRING" id="137838.GCA_001458595_02317"/>
<dbReference type="EMBL" id="PDCJ01000001">
    <property type="protein sequence ID" value="PEG30943.1"/>
    <property type="molecule type" value="Genomic_DNA"/>
</dbReference>
<dbReference type="InterPro" id="IPR011322">
    <property type="entry name" value="N-reg_PII-like_a/b"/>
</dbReference>
<dbReference type="GO" id="GO:0006808">
    <property type="term" value="P:regulation of nitrogen utilization"/>
    <property type="evidence" value="ECO:0007669"/>
    <property type="project" value="InterPro"/>
</dbReference>
<evidence type="ECO:0000313" key="3">
    <source>
        <dbReference type="Proteomes" id="UP000220840"/>
    </source>
</evidence>
<dbReference type="InterPro" id="IPR002187">
    <property type="entry name" value="N-reg_PII"/>
</dbReference>
<dbReference type="InterPro" id="IPR015867">
    <property type="entry name" value="N-reg_PII/ATP_PRibTrfase_C"/>
</dbReference>
<dbReference type="SUPFAM" id="SSF54913">
    <property type="entry name" value="GlnB-like"/>
    <property type="match status" value="1"/>
</dbReference>
<evidence type="ECO:0000313" key="1">
    <source>
        <dbReference type="EMBL" id="CAI3549514.1"/>
    </source>
</evidence>
<dbReference type="Pfam" id="PF00543">
    <property type="entry name" value="P-II"/>
    <property type="match status" value="1"/>
</dbReference>
<dbReference type="Proteomes" id="UP000220840">
    <property type="component" value="Unassembled WGS sequence"/>
</dbReference>
<dbReference type="Proteomes" id="UP001189143">
    <property type="component" value="Unassembled WGS sequence"/>
</dbReference>
<proteinExistence type="predicted"/>
<dbReference type="RefSeq" id="WP_058295107.1">
    <property type="nucleotide sequence ID" value="NZ_CAKJVD010000057.1"/>
</dbReference>
<dbReference type="AlphaFoldDB" id="A0A2A7MHK9"/>
<dbReference type="OrthoDB" id="9803021at2"/>
<reference evidence="1" key="2">
    <citation type="submission" date="2022-10" db="EMBL/GenBank/DDBJ databases">
        <authorList>
            <person name="Aires J."/>
            <person name="Mesa V."/>
        </authorList>
    </citation>
    <scope>NUCLEOTIDE SEQUENCE</scope>
    <source>
        <strain evidence="1">Clostridium neonatale JD116</strain>
    </source>
</reference>
<dbReference type="EMBL" id="CAMTCP010000088">
    <property type="protein sequence ID" value="CAI3549514.1"/>
    <property type="molecule type" value="Genomic_DNA"/>
</dbReference>
<dbReference type="GeneID" id="68877659"/>
<reference evidence="2 3" key="1">
    <citation type="submission" date="2017-10" db="EMBL/GenBank/DDBJ databases">
        <title>Effective Description of Clostridium neonatale sp. nov. linked to necrotizing enterocolitis in neonates and a clarification of species assignable to the genus Clostridium (Prazmowski 1880) emend. Lawson and Rainey 2016.</title>
        <authorList>
            <person name="Bernard K."/>
            <person name="Burdz T."/>
            <person name="Wiebe D."/>
            <person name="Balcewich B."/>
            <person name="Alfa M."/>
            <person name="Bernier A.-M."/>
        </authorList>
    </citation>
    <scope>NUCLEOTIDE SEQUENCE [LARGE SCALE GENOMIC DNA]</scope>
    <source>
        <strain evidence="2 3">LCDC99A005</strain>
    </source>
</reference>
<keyword evidence="3" id="KW-1185">Reference proteome</keyword>
<comment type="caution">
    <text evidence="2">The sequence shown here is derived from an EMBL/GenBank/DDBJ whole genome shotgun (WGS) entry which is preliminary data.</text>
</comment>
<accession>A0A2A7MHK9</accession>
<organism evidence="2 3">
    <name type="scientific">Clostridium neonatale</name>
    <dbReference type="NCBI Taxonomy" id="137838"/>
    <lineage>
        <taxon>Bacteria</taxon>
        <taxon>Bacillati</taxon>
        <taxon>Bacillota</taxon>
        <taxon>Clostridia</taxon>
        <taxon>Eubacteriales</taxon>
        <taxon>Clostridiaceae</taxon>
        <taxon>Clostridium</taxon>
    </lineage>
</organism>
<dbReference type="Gene3D" id="3.30.70.120">
    <property type="match status" value="1"/>
</dbReference>
<dbReference type="GO" id="GO:0030234">
    <property type="term" value="F:enzyme regulator activity"/>
    <property type="evidence" value="ECO:0007669"/>
    <property type="project" value="InterPro"/>
</dbReference>